<dbReference type="Pfam" id="PF00069">
    <property type="entry name" value="Pkinase"/>
    <property type="match status" value="1"/>
</dbReference>
<dbReference type="Gene3D" id="3.30.200.20">
    <property type="entry name" value="Phosphorylase Kinase, domain 1"/>
    <property type="match status" value="1"/>
</dbReference>
<feature type="domain" description="Protein kinase" evidence="1">
    <location>
        <begin position="14"/>
        <end position="294"/>
    </location>
</feature>
<evidence type="ECO:0000313" key="3">
    <source>
        <dbReference type="Proteomes" id="UP001642483"/>
    </source>
</evidence>
<dbReference type="Gene3D" id="1.10.510.10">
    <property type="entry name" value="Transferase(Phosphotransferase) domain 1"/>
    <property type="match status" value="1"/>
</dbReference>
<organism evidence="2 3">
    <name type="scientific">Clavelina lepadiformis</name>
    <name type="common">Light-bulb sea squirt</name>
    <name type="synonym">Ascidia lepadiformis</name>
    <dbReference type="NCBI Taxonomy" id="159417"/>
    <lineage>
        <taxon>Eukaryota</taxon>
        <taxon>Metazoa</taxon>
        <taxon>Chordata</taxon>
        <taxon>Tunicata</taxon>
        <taxon>Ascidiacea</taxon>
        <taxon>Aplousobranchia</taxon>
        <taxon>Clavelinidae</taxon>
        <taxon>Clavelina</taxon>
    </lineage>
</organism>
<comment type="caution">
    <text evidence="2">The sequence shown here is derived from an EMBL/GenBank/DDBJ whole genome shotgun (WGS) entry which is preliminary data.</text>
</comment>
<dbReference type="InterPro" id="IPR045133">
    <property type="entry name" value="IRE1/2-like"/>
</dbReference>
<evidence type="ECO:0000259" key="1">
    <source>
        <dbReference type="PROSITE" id="PS50011"/>
    </source>
</evidence>
<dbReference type="InterPro" id="IPR000719">
    <property type="entry name" value="Prot_kinase_dom"/>
</dbReference>
<dbReference type="SMART" id="SM00220">
    <property type="entry name" value="S_TKc"/>
    <property type="match status" value="1"/>
</dbReference>
<dbReference type="PANTHER" id="PTHR13954:SF6">
    <property type="entry name" value="NON-SPECIFIC SERINE_THREONINE PROTEIN KINASE"/>
    <property type="match status" value="1"/>
</dbReference>
<dbReference type="Proteomes" id="UP001642483">
    <property type="component" value="Unassembled WGS sequence"/>
</dbReference>
<dbReference type="PANTHER" id="PTHR13954">
    <property type="entry name" value="IRE1-RELATED"/>
    <property type="match status" value="1"/>
</dbReference>
<proteinExistence type="predicted"/>
<dbReference type="PROSITE" id="PS50011">
    <property type="entry name" value="PROTEIN_KINASE_DOM"/>
    <property type="match status" value="1"/>
</dbReference>
<dbReference type="PROSITE" id="PS00108">
    <property type="entry name" value="PROTEIN_KINASE_ST"/>
    <property type="match status" value="1"/>
</dbReference>
<evidence type="ECO:0000313" key="2">
    <source>
        <dbReference type="EMBL" id="CAK8679150.1"/>
    </source>
</evidence>
<protein>
    <recommendedName>
        <fullName evidence="1">Protein kinase domain-containing protein</fullName>
    </recommendedName>
</protein>
<dbReference type="InterPro" id="IPR011009">
    <property type="entry name" value="Kinase-like_dom_sf"/>
</dbReference>
<name>A0ABP0FHK2_CLALP</name>
<dbReference type="InterPro" id="IPR008271">
    <property type="entry name" value="Ser/Thr_kinase_AS"/>
</dbReference>
<dbReference type="EMBL" id="CAWYQH010000057">
    <property type="protein sequence ID" value="CAK8679150.1"/>
    <property type="molecule type" value="Genomic_DNA"/>
</dbReference>
<dbReference type="SUPFAM" id="SSF56112">
    <property type="entry name" value="Protein kinase-like (PK-like)"/>
    <property type="match status" value="1"/>
</dbReference>
<reference evidence="2 3" key="1">
    <citation type="submission" date="2024-02" db="EMBL/GenBank/DDBJ databases">
        <authorList>
            <person name="Daric V."/>
            <person name="Darras S."/>
        </authorList>
    </citation>
    <scope>NUCLEOTIDE SEQUENCE [LARGE SCALE GENOMIC DNA]</scope>
</reference>
<keyword evidence="3" id="KW-1185">Reference proteome</keyword>
<gene>
    <name evidence="2" type="ORF">CVLEPA_LOCUS9409</name>
</gene>
<sequence>MLSWLFSPKKNYPRESSSPWKHTTLSKIYKCQQNDGTVIIEKRVLKDHVKYAKSEAQTFKKICDNSFHHPNVVLYLDAIENEDAISLYMEKCDGDLEEWTRNGELNACNLTALEMCKHITEGIFYLHGQNIIHRDVKPSNFLIRSSDKNATIKVTDFGLSKILSTDVSSAPTTSTSTEAFMAPEYHRREDGSRETSWRKSADIFSLGITLYYVLTNGRHPFGDKNPYEAPHNIQQKASPDLDLLDSVDNLSQKQKELAKDLIKKMFGFDQEKKEVDFDPKKRPTIQLVKFHPLFWTSKRKIGFYKETNRWFYTQSRKNVEKYQQALKYFENEFDISINNVPSSLRNERNFPIKECGNVHQLLQKVIRNMDEHGDEKLAESMELLGFLNNGKRDYDKFLLTLTGPYPGLLAYLWWYLRDEEIEGPYYPTKDSPDTGSTKQVSLENAQRRKITRKIEKFQHGCDGLDDDGGNLQHADIIISKLKTYQYKGVFSWGGDDKCELLRVYEQIRLINDEQLTTNAAKLFPERLRLYPIKLTESQIDSFLFILTKVEKRIESLHLVNCFYKPEDVGRLFEAIQAMPRKIGVLDIGCNIIPKIPSKSFFNKIEDGLFMCNCFPDHDATDGKRNANQSEIAEIQRVLDQLDDSKLTIYLGECDGELVVLRSRK</sequence>
<accession>A0ABP0FHK2</accession>